<dbReference type="KEGG" id="meme:HYG87_08645"/>
<dbReference type="InterPro" id="IPR005754">
    <property type="entry name" value="Sortase"/>
</dbReference>
<keyword evidence="4" id="KW-1185">Reference proteome</keyword>
<evidence type="ECO:0000256" key="1">
    <source>
        <dbReference type="ARBA" id="ARBA00022801"/>
    </source>
</evidence>
<dbReference type="RefSeq" id="WP_211532779.1">
    <property type="nucleotide sequence ID" value="NZ_CP058560.1"/>
</dbReference>
<dbReference type="OrthoDB" id="80723at2157"/>
<keyword evidence="1" id="KW-0378">Hydrolase</keyword>
<dbReference type="Pfam" id="PF04203">
    <property type="entry name" value="Sortase"/>
    <property type="match status" value="1"/>
</dbReference>
<keyword evidence="2" id="KW-0812">Transmembrane</keyword>
<protein>
    <submittedName>
        <fullName evidence="3">Sortase</fullName>
    </submittedName>
</protein>
<gene>
    <name evidence="3" type="ORF">HYG87_08645</name>
</gene>
<dbReference type="Gene3D" id="2.40.260.10">
    <property type="entry name" value="Sortase"/>
    <property type="match status" value="1"/>
</dbReference>
<dbReference type="GeneID" id="64820828"/>
<keyword evidence="2" id="KW-0472">Membrane</keyword>
<dbReference type="GO" id="GO:0016787">
    <property type="term" value="F:hydrolase activity"/>
    <property type="evidence" value="ECO:0007669"/>
    <property type="project" value="UniProtKB-KW"/>
</dbReference>
<evidence type="ECO:0000313" key="4">
    <source>
        <dbReference type="Proteomes" id="UP000681041"/>
    </source>
</evidence>
<dbReference type="Proteomes" id="UP000681041">
    <property type="component" value="Chromosome"/>
</dbReference>
<dbReference type="AlphaFoldDB" id="A0A8T8K7L1"/>
<feature type="transmembrane region" description="Helical" evidence="2">
    <location>
        <begin position="6"/>
        <end position="27"/>
    </location>
</feature>
<proteinExistence type="predicted"/>
<organism evidence="3 4">
    <name type="scientific">Methanobacterium alkalithermotolerans</name>
    <dbReference type="NCBI Taxonomy" id="2731220"/>
    <lineage>
        <taxon>Archaea</taxon>
        <taxon>Methanobacteriati</taxon>
        <taxon>Methanobacteriota</taxon>
        <taxon>Methanomada group</taxon>
        <taxon>Methanobacteria</taxon>
        <taxon>Methanobacteriales</taxon>
        <taxon>Methanobacteriaceae</taxon>
        <taxon>Methanobacterium</taxon>
    </lineage>
</organism>
<dbReference type="InterPro" id="IPR023365">
    <property type="entry name" value="Sortase_dom-sf"/>
</dbReference>
<reference evidence="3" key="1">
    <citation type="submission" date="2020-07" db="EMBL/GenBank/DDBJ databases">
        <title>Methanobacterium. sp. MethCan genome.</title>
        <authorList>
            <person name="Postec A."/>
            <person name="Quemeneur M."/>
        </authorList>
    </citation>
    <scope>NUCLEOTIDE SEQUENCE</scope>
    <source>
        <strain evidence="3">MethCAN</strain>
    </source>
</reference>
<accession>A0A8T8K7L1</accession>
<dbReference type="InterPro" id="IPR042003">
    <property type="entry name" value="Sortase_E"/>
</dbReference>
<dbReference type="CDD" id="cd05830">
    <property type="entry name" value="Sortase_E"/>
    <property type="match status" value="1"/>
</dbReference>
<evidence type="ECO:0000313" key="3">
    <source>
        <dbReference type="EMBL" id="QUH23822.1"/>
    </source>
</evidence>
<evidence type="ECO:0000256" key="2">
    <source>
        <dbReference type="SAM" id="Phobius"/>
    </source>
</evidence>
<sequence>MRNSRLISVVIILICLLVCCSIIMVAYSDFNKLKSSQARLEHYKNAPRDLLDPDISPQAESRAGGSTILGRLIIPRLDLNVMIRTDTVNAYNSVYHYTESVMPGSNGDCGLLGHRTTYSGPFRHITSLKVGDTVIIQDEILSKKYVYQVVSTGDDIRWDYRTNPVKFSQDGEPRLMLITCHPAGTSNAAWITHCKLVSTSEL</sequence>
<dbReference type="EMBL" id="CP058560">
    <property type="protein sequence ID" value="QUH23822.1"/>
    <property type="molecule type" value="Genomic_DNA"/>
</dbReference>
<keyword evidence="2" id="KW-1133">Transmembrane helix</keyword>
<name>A0A8T8K7L1_9EURY</name>
<dbReference type="SUPFAM" id="SSF63817">
    <property type="entry name" value="Sortase"/>
    <property type="match status" value="1"/>
</dbReference>